<dbReference type="PANTHER" id="PTHR43335:SF8">
    <property type="entry name" value="ABC TRANSPORTER, ATP-BINDING PROTEIN"/>
    <property type="match status" value="1"/>
</dbReference>
<name>A0A174HAM1_9FIRM</name>
<dbReference type="InterPro" id="IPR003593">
    <property type="entry name" value="AAA+_ATPase"/>
</dbReference>
<dbReference type="InterPro" id="IPR003439">
    <property type="entry name" value="ABC_transporter-like_ATP-bd"/>
</dbReference>
<organism evidence="6 7">
    <name type="scientific">Hungatella hathewayi</name>
    <dbReference type="NCBI Taxonomy" id="154046"/>
    <lineage>
        <taxon>Bacteria</taxon>
        <taxon>Bacillati</taxon>
        <taxon>Bacillota</taxon>
        <taxon>Clostridia</taxon>
        <taxon>Lachnospirales</taxon>
        <taxon>Lachnospiraceae</taxon>
        <taxon>Hungatella</taxon>
    </lineage>
</organism>
<evidence type="ECO:0000256" key="1">
    <source>
        <dbReference type="ARBA" id="ARBA00005417"/>
    </source>
</evidence>
<protein>
    <submittedName>
        <fullName evidence="6">ABC transporter ATP-binding protein</fullName>
    </submittedName>
</protein>
<dbReference type="GO" id="GO:0005524">
    <property type="term" value="F:ATP binding"/>
    <property type="evidence" value="ECO:0007669"/>
    <property type="project" value="UniProtKB-KW"/>
</dbReference>
<dbReference type="EMBL" id="CYZE01000010">
    <property type="protein sequence ID" value="CUO70099.1"/>
    <property type="molecule type" value="Genomic_DNA"/>
</dbReference>
<sequence length="249" mass="27315">MHEEKQTESLHVICQTRNLTKNYKDGAALKEVNLTVHKGDIFGLIGENGAGKTTLIKLLAGLIPPTSGTIQLLGANTPEERNRIQADIGYMIEMPAVYGDMTAEQNLEVRRMQKGIRDRQSTAEALTLVNLLNNQKKVRNYSLGMKQRLALALALLGQPQLLILDEPVNGLDPTGIAALRELLVKLNTEKKVTIIISSHILGELHKLATCYGFLHAGTLIEQITAEELDAKTKDIETYFTDMVGGGFIG</sequence>
<keyword evidence="2" id="KW-0813">Transport</keyword>
<proteinExistence type="inferred from homology"/>
<dbReference type="Gene3D" id="3.40.50.300">
    <property type="entry name" value="P-loop containing nucleotide triphosphate hydrolases"/>
    <property type="match status" value="1"/>
</dbReference>
<dbReference type="RefSeq" id="WP_055657335.1">
    <property type="nucleotide sequence ID" value="NZ_CABIXC010000010.1"/>
</dbReference>
<dbReference type="Proteomes" id="UP000095651">
    <property type="component" value="Unassembled WGS sequence"/>
</dbReference>
<keyword evidence="4 6" id="KW-0067">ATP-binding</keyword>
<evidence type="ECO:0000313" key="6">
    <source>
        <dbReference type="EMBL" id="CUO70099.1"/>
    </source>
</evidence>
<accession>A0A174HAM1</accession>
<evidence type="ECO:0000256" key="4">
    <source>
        <dbReference type="ARBA" id="ARBA00022840"/>
    </source>
</evidence>
<dbReference type="AlphaFoldDB" id="A0A174HAM1"/>
<evidence type="ECO:0000313" key="7">
    <source>
        <dbReference type="Proteomes" id="UP000095651"/>
    </source>
</evidence>
<dbReference type="PROSITE" id="PS00211">
    <property type="entry name" value="ABC_TRANSPORTER_1"/>
    <property type="match status" value="1"/>
</dbReference>
<feature type="domain" description="ABC transporter" evidence="5">
    <location>
        <begin position="14"/>
        <end position="241"/>
    </location>
</feature>
<dbReference type="PANTHER" id="PTHR43335">
    <property type="entry name" value="ABC TRANSPORTER, ATP-BINDING PROTEIN"/>
    <property type="match status" value="1"/>
</dbReference>
<dbReference type="SUPFAM" id="SSF52540">
    <property type="entry name" value="P-loop containing nucleoside triphosphate hydrolases"/>
    <property type="match status" value="1"/>
</dbReference>
<dbReference type="InterPro" id="IPR017871">
    <property type="entry name" value="ABC_transporter-like_CS"/>
</dbReference>
<dbReference type="SMART" id="SM00382">
    <property type="entry name" value="AAA"/>
    <property type="match status" value="1"/>
</dbReference>
<dbReference type="GO" id="GO:0016887">
    <property type="term" value="F:ATP hydrolysis activity"/>
    <property type="evidence" value="ECO:0007669"/>
    <property type="project" value="InterPro"/>
</dbReference>
<keyword evidence="3" id="KW-0547">Nucleotide-binding</keyword>
<reference evidence="6 7" key="1">
    <citation type="submission" date="2015-09" db="EMBL/GenBank/DDBJ databases">
        <authorList>
            <consortium name="Pathogen Informatics"/>
        </authorList>
    </citation>
    <scope>NUCLEOTIDE SEQUENCE [LARGE SCALE GENOMIC DNA]</scope>
    <source>
        <strain evidence="6 7">2789STDY5608850</strain>
    </source>
</reference>
<evidence type="ECO:0000256" key="3">
    <source>
        <dbReference type="ARBA" id="ARBA00022741"/>
    </source>
</evidence>
<dbReference type="PROSITE" id="PS50893">
    <property type="entry name" value="ABC_TRANSPORTER_2"/>
    <property type="match status" value="1"/>
</dbReference>
<dbReference type="InterPro" id="IPR027417">
    <property type="entry name" value="P-loop_NTPase"/>
</dbReference>
<dbReference type="Pfam" id="PF00005">
    <property type="entry name" value="ABC_tran"/>
    <property type="match status" value="1"/>
</dbReference>
<evidence type="ECO:0000256" key="2">
    <source>
        <dbReference type="ARBA" id="ARBA00022448"/>
    </source>
</evidence>
<comment type="similarity">
    <text evidence="1">Belongs to the ABC transporter superfamily.</text>
</comment>
<evidence type="ECO:0000259" key="5">
    <source>
        <dbReference type="PROSITE" id="PS50893"/>
    </source>
</evidence>
<gene>
    <name evidence="6" type="primary">ybhF_8</name>
    <name evidence="6" type="ORF">ERS852407_03650</name>
</gene>